<feature type="non-terminal residue" evidence="2">
    <location>
        <position position="1"/>
    </location>
</feature>
<dbReference type="Proteomes" id="UP000265520">
    <property type="component" value="Unassembled WGS sequence"/>
</dbReference>
<feature type="compositionally biased region" description="Polar residues" evidence="1">
    <location>
        <begin position="1"/>
        <end position="11"/>
    </location>
</feature>
<evidence type="ECO:0000256" key="1">
    <source>
        <dbReference type="SAM" id="MobiDB-lite"/>
    </source>
</evidence>
<name>A0A392UII2_9FABA</name>
<feature type="region of interest" description="Disordered" evidence="1">
    <location>
        <begin position="1"/>
        <end position="50"/>
    </location>
</feature>
<feature type="compositionally biased region" description="Low complexity" evidence="1">
    <location>
        <begin position="21"/>
        <end position="32"/>
    </location>
</feature>
<evidence type="ECO:0000313" key="2">
    <source>
        <dbReference type="EMBL" id="MCI72266.1"/>
    </source>
</evidence>
<comment type="caution">
    <text evidence="2">The sequence shown here is derived from an EMBL/GenBank/DDBJ whole genome shotgun (WGS) entry which is preliminary data.</text>
</comment>
<reference evidence="2 3" key="1">
    <citation type="journal article" date="2018" name="Front. Plant Sci.">
        <title>Red Clover (Trifolium pratense) and Zigzag Clover (T. medium) - A Picture of Genomic Similarities and Differences.</title>
        <authorList>
            <person name="Dluhosova J."/>
            <person name="Istvanek J."/>
            <person name="Nedelnik J."/>
            <person name="Repkova J."/>
        </authorList>
    </citation>
    <scope>NUCLEOTIDE SEQUENCE [LARGE SCALE GENOMIC DNA]</scope>
    <source>
        <strain evidence="3">cv. 10/8</strain>
        <tissue evidence="2">Leaf</tissue>
    </source>
</reference>
<proteinExistence type="predicted"/>
<dbReference type="EMBL" id="LXQA010814379">
    <property type="protein sequence ID" value="MCI72266.1"/>
    <property type="molecule type" value="Genomic_DNA"/>
</dbReference>
<accession>A0A392UII2</accession>
<protein>
    <submittedName>
        <fullName evidence="2">YABBY protein</fullName>
    </submittedName>
</protein>
<dbReference type="AlphaFoldDB" id="A0A392UII2"/>
<sequence length="50" mass="5709">FQKQQLVNCHQETSRKEVVGSSSSSSSSSKSKSFQHLIHEQPRTPPIRRE</sequence>
<organism evidence="2 3">
    <name type="scientific">Trifolium medium</name>
    <dbReference type="NCBI Taxonomy" id="97028"/>
    <lineage>
        <taxon>Eukaryota</taxon>
        <taxon>Viridiplantae</taxon>
        <taxon>Streptophyta</taxon>
        <taxon>Embryophyta</taxon>
        <taxon>Tracheophyta</taxon>
        <taxon>Spermatophyta</taxon>
        <taxon>Magnoliopsida</taxon>
        <taxon>eudicotyledons</taxon>
        <taxon>Gunneridae</taxon>
        <taxon>Pentapetalae</taxon>
        <taxon>rosids</taxon>
        <taxon>fabids</taxon>
        <taxon>Fabales</taxon>
        <taxon>Fabaceae</taxon>
        <taxon>Papilionoideae</taxon>
        <taxon>50 kb inversion clade</taxon>
        <taxon>NPAAA clade</taxon>
        <taxon>Hologalegina</taxon>
        <taxon>IRL clade</taxon>
        <taxon>Trifolieae</taxon>
        <taxon>Trifolium</taxon>
    </lineage>
</organism>
<evidence type="ECO:0000313" key="3">
    <source>
        <dbReference type="Proteomes" id="UP000265520"/>
    </source>
</evidence>
<feature type="compositionally biased region" description="Basic and acidic residues" evidence="1">
    <location>
        <begin position="37"/>
        <end position="50"/>
    </location>
</feature>
<keyword evidence="3" id="KW-1185">Reference proteome</keyword>